<keyword evidence="2" id="KW-1133">Transmembrane helix</keyword>
<proteinExistence type="predicted"/>
<organism evidence="3">
    <name type="scientific">Dichomitus squalens</name>
    <dbReference type="NCBI Taxonomy" id="114155"/>
    <lineage>
        <taxon>Eukaryota</taxon>
        <taxon>Fungi</taxon>
        <taxon>Dikarya</taxon>
        <taxon>Basidiomycota</taxon>
        <taxon>Agaricomycotina</taxon>
        <taxon>Agaricomycetes</taxon>
        <taxon>Polyporales</taxon>
        <taxon>Polyporaceae</taxon>
        <taxon>Dichomitus</taxon>
    </lineage>
</organism>
<protein>
    <submittedName>
        <fullName evidence="3">Phytase</fullName>
    </submittedName>
</protein>
<accession>A0A4Q9M756</accession>
<keyword evidence="2" id="KW-0472">Membrane</keyword>
<evidence type="ECO:0000313" key="3">
    <source>
        <dbReference type="EMBL" id="TBU21928.1"/>
    </source>
</evidence>
<name>A0A4Q9M756_9APHY</name>
<dbReference type="PANTHER" id="PTHR20963">
    <property type="entry name" value="MULTIPLE INOSITOL POLYPHOSPHATE PHOSPHATASE-RELATED"/>
    <property type="match status" value="1"/>
</dbReference>
<dbReference type="OrthoDB" id="6509975at2759"/>
<dbReference type="Pfam" id="PF00328">
    <property type="entry name" value="His_Phos_2"/>
    <property type="match status" value="1"/>
</dbReference>
<dbReference type="AlphaFoldDB" id="A0A4Q9M756"/>
<dbReference type="InterPro" id="IPR029033">
    <property type="entry name" value="His_PPase_superfam"/>
</dbReference>
<evidence type="ECO:0000256" key="2">
    <source>
        <dbReference type="SAM" id="Phobius"/>
    </source>
</evidence>
<dbReference type="SUPFAM" id="SSF53254">
    <property type="entry name" value="Phosphoglycerate mutase-like"/>
    <property type="match status" value="1"/>
</dbReference>
<dbReference type="InterPro" id="IPR033379">
    <property type="entry name" value="Acid_Pase_AS"/>
</dbReference>
<dbReference type="CDD" id="cd07061">
    <property type="entry name" value="HP_HAP_like"/>
    <property type="match status" value="1"/>
</dbReference>
<dbReference type="PROSITE" id="PS00616">
    <property type="entry name" value="HIS_ACID_PHOSPHAT_1"/>
    <property type="match status" value="1"/>
</dbReference>
<dbReference type="PROSITE" id="PS00778">
    <property type="entry name" value="HIS_ACID_PHOSPHAT_2"/>
    <property type="match status" value="1"/>
</dbReference>
<keyword evidence="1" id="KW-0378">Hydrolase</keyword>
<reference evidence="3" key="1">
    <citation type="submission" date="2019-01" db="EMBL/GenBank/DDBJ databases">
        <title>Draft genome sequences of three monokaryotic isolates of the white-rot basidiomycete fungus Dichomitus squalens.</title>
        <authorList>
            <consortium name="DOE Joint Genome Institute"/>
            <person name="Lopez S.C."/>
            <person name="Andreopoulos B."/>
            <person name="Pangilinan J."/>
            <person name="Lipzen A."/>
            <person name="Riley R."/>
            <person name="Ahrendt S."/>
            <person name="Ng V."/>
            <person name="Barry K."/>
            <person name="Daum C."/>
            <person name="Grigoriev I.V."/>
            <person name="Hilden K.S."/>
            <person name="Makela M.R."/>
            <person name="de Vries R.P."/>
        </authorList>
    </citation>
    <scope>NUCLEOTIDE SEQUENCE [LARGE SCALE GENOMIC DNA]</scope>
    <source>
        <strain evidence="3">OM18370.1</strain>
    </source>
</reference>
<sequence>MRSQHKLSLDADLLAHNGDRARSRFALRHVLFAFVAGFLSAALFPLLPSLPLVQILDPTQSLHPRPGSTDVHHYPPSHPTNAFPDLFPSDVGYPGPTPTGAEPALVATAPAYPLHTGPPHLLRPQALSNSSFDIFSHWGNLSPWFSVPPQSFRIDASLDPPQGCRITALHLLHRHGARYPTGTAAYAGPANFSARLRHAPHKWSAHRQLAFLNDWTYKLGEEILTPFGRQQLFDLGVSIRIKYGFLLRNFTASNTLPVFRTESQDRMLLSALNFALGFFGPKLDGQYQQLITIEAPGFNNTLAPSKTCPNARDPARGERALPYVRQWAKVYLQAARARLNSQIDGIDLTIEDVYAMQQLCPYETVAIGYSKFCELFTEDEWRGFDYSVDLNFWYNSAFGSPTSRALGIGYVQELVARLTSTPIAAHNSSTNATINDDPATFPLGQSLYVDATHDTIILNVLTALNLSNFATDGPLPSDHIPTNRSFKTSHLAPFASNVQFQLLACDSAPEPQIRIVINDGVTPLSSVRGCPADEPHGLCPLSAFVSAQRETISKTDWTWACHGEWNVPTGHGWNTTTGEPPAKD</sequence>
<gene>
    <name evidence="3" type="ORF">BD311DRAFT_771333</name>
</gene>
<dbReference type="PANTHER" id="PTHR20963:SF42">
    <property type="entry name" value="PHOSPHOGLYCERATE MUTASE-LIKE PROTEIN"/>
    <property type="match status" value="1"/>
</dbReference>
<keyword evidence="2" id="KW-0812">Transmembrane</keyword>
<dbReference type="InterPro" id="IPR000560">
    <property type="entry name" value="His_Pase_clade-2"/>
</dbReference>
<dbReference type="EMBL" id="ML143567">
    <property type="protein sequence ID" value="TBU21928.1"/>
    <property type="molecule type" value="Genomic_DNA"/>
</dbReference>
<evidence type="ECO:0000256" key="1">
    <source>
        <dbReference type="ARBA" id="ARBA00022801"/>
    </source>
</evidence>
<dbReference type="GO" id="GO:0003993">
    <property type="term" value="F:acid phosphatase activity"/>
    <property type="evidence" value="ECO:0007669"/>
    <property type="project" value="TreeGrafter"/>
</dbReference>
<dbReference type="Gene3D" id="3.40.50.1240">
    <property type="entry name" value="Phosphoglycerate mutase-like"/>
    <property type="match status" value="1"/>
</dbReference>
<dbReference type="Proteomes" id="UP000292957">
    <property type="component" value="Unassembled WGS sequence"/>
</dbReference>
<feature type="transmembrane region" description="Helical" evidence="2">
    <location>
        <begin position="30"/>
        <end position="50"/>
    </location>
</feature>